<evidence type="ECO:0000313" key="2">
    <source>
        <dbReference type="Proteomes" id="UP000196205"/>
    </source>
</evidence>
<gene>
    <name evidence="1" type="ORF">S1001342_03198</name>
</gene>
<evidence type="ECO:0008006" key="3">
    <source>
        <dbReference type="Google" id="ProtNLM"/>
    </source>
</evidence>
<protein>
    <recommendedName>
        <fullName evidence="3">Helix-turn-helix domain-containing protein</fullName>
    </recommendedName>
</protein>
<proteinExistence type="predicted"/>
<reference evidence="1 2" key="1">
    <citation type="submission" date="2017-05" db="EMBL/GenBank/DDBJ databases">
        <title>Genome sequence of Acetobacter pasteurianus subsp. pasteurianus strain SRCM101342.</title>
        <authorList>
            <person name="Cho S.H."/>
        </authorList>
    </citation>
    <scope>NUCLEOTIDE SEQUENCE [LARGE SCALE GENOMIC DNA]</scope>
    <source>
        <strain evidence="1 2">SRCM101342</strain>
        <plasmid evidence="2">pap1342-5</plasmid>
    </source>
</reference>
<organism evidence="1 2">
    <name type="scientific">Acetobacter pasteurianus subsp. pasteurianus</name>
    <dbReference type="NCBI Taxonomy" id="481145"/>
    <lineage>
        <taxon>Bacteria</taxon>
        <taxon>Pseudomonadati</taxon>
        <taxon>Pseudomonadota</taxon>
        <taxon>Alphaproteobacteria</taxon>
        <taxon>Acetobacterales</taxon>
        <taxon>Acetobacteraceae</taxon>
        <taxon>Acetobacter</taxon>
    </lineage>
</organism>
<dbReference type="EMBL" id="CP021514">
    <property type="protein sequence ID" value="ARW49488.1"/>
    <property type="molecule type" value="Genomic_DNA"/>
</dbReference>
<dbReference type="Proteomes" id="UP000196205">
    <property type="component" value="Plasmid pAP1342-5"/>
</dbReference>
<sequence>MITRKIAETYQHDKKQSNYTKKQSTKKNYLSAYQKPNRDKIYGFLMRLAMNRMITGKMFLALNQLLFLVTTGRQSPSQRHISNISGVGLRTIQKAIQYAQSIGLLVVTPQYRKVNGHGRRVQNHYLFNEINDFEFKRKKCVGSKSDSFINRQVREKEQLSNVIAFMSEFNLTFDHRKFAIE</sequence>
<dbReference type="RefSeq" id="WP_087652369.1">
    <property type="nucleotide sequence ID" value="NZ_CP021514.1"/>
</dbReference>
<name>A0A1Y0Y2Q8_ACEPA</name>
<accession>A0A1Y0Y2Q8</accession>
<keyword evidence="1" id="KW-0614">Plasmid</keyword>
<evidence type="ECO:0000313" key="1">
    <source>
        <dbReference type="EMBL" id="ARW49488.1"/>
    </source>
</evidence>
<dbReference type="AlphaFoldDB" id="A0A1Y0Y2Q8"/>
<geneLocation type="plasmid" evidence="2">
    <name>pap1342-5</name>
</geneLocation>